<protein>
    <submittedName>
        <fullName evidence="2">Uncharacterized protein</fullName>
    </submittedName>
</protein>
<keyword evidence="3" id="KW-1185">Reference proteome</keyword>
<dbReference type="EMBL" id="BAAARV010000025">
    <property type="protein sequence ID" value="GAA2346831.1"/>
    <property type="molecule type" value="Genomic_DNA"/>
</dbReference>
<evidence type="ECO:0000313" key="2">
    <source>
        <dbReference type="EMBL" id="GAA2346831.1"/>
    </source>
</evidence>
<gene>
    <name evidence="2" type="ORF">GCM10010170_033880</name>
</gene>
<accession>A0ABP5T768</accession>
<feature type="region of interest" description="Disordered" evidence="1">
    <location>
        <begin position="82"/>
        <end position="109"/>
    </location>
</feature>
<reference evidence="3" key="1">
    <citation type="journal article" date="2019" name="Int. J. Syst. Evol. Microbiol.">
        <title>The Global Catalogue of Microorganisms (GCM) 10K type strain sequencing project: providing services to taxonomists for standard genome sequencing and annotation.</title>
        <authorList>
            <consortium name="The Broad Institute Genomics Platform"/>
            <consortium name="The Broad Institute Genome Sequencing Center for Infectious Disease"/>
            <person name="Wu L."/>
            <person name="Ma J."/>
        </authorList>
    </citation>
    <scope>NUCLEOTIDE SEQUENCE [LARGE SCALE GENOMIC DNA]</scope>
    <source>
        <strain evidence="3">JCM 3272</strain>
    </source>
</reference>
<sequence length="109" mass="11475">MLRTLLTAVAAAGACWIAYAKLKEQIMTSKDEVLAQIADVKTLLVETGKDVSRVADKLDQALANNDLTAVSEAVAELKTIAQGIDDRAEASDPEQPATGEPAEPEQPGV</sequence>
<evidence type="ECO:0000313" key="3">
    <source>
        <dbReference type="Proteomes" id="UP001501444"/>
    </source>
</evidence>
<organism evidence="2 3">
    <name type="scientific">Dactylosporangium salmoneum</name>
    <dbReference type="NCBI Taxonomy" id="53361"/>
    <lineage>
        <taxon>Bacteria</taxon>
        <taxon>Bacillati</taxon>
        <taxon>Actinomycetota</taxon>
        <taxon>Actinomycetes</taxon>
        <taxon>Micromonosporales</taxon>
        <taxon>Micromonosporaceae</taxon>
        <taxon>Dactylosporangium</taxon>
    </lineage>
</organism>
<evidence type="ECO:0000256" key="1">
    <source>
        <dbReference type="SAM" id="MobiDB-lite"/>
    </source>
</evidence>
<comment type="caution">
    <text evidence="2">The sequence shown here is derived from an EMBL/GenBank/DDBJ whole genome shotgun (WGS) entry which is preliminary data.</text>
</comment>
<proteinExistence type="predicted"/>
<name>A0ABP5T768_9ACTN</name>
<dbReference type="RefSeq" id="WP_344613337.1">
    <property type="nucleotide sequence ID" value="NZ_BAAARV010000025.1"/>
</dbReference>
<dbReference type="PROSITE" id="PS51257">
    <property type="entry name" value="PROKAR_LIPOPROTEIN"/>
    <property type="match status" value="1"/>
</dbReference>
<dbReference type="Proteomes" id="UP001501444">
    <property type="component" value="Unassembled WGS sequence"/>
</dbReference>